<dbReference type="GO" id="GO:0016567">
    <property type="term" value="P:protein ubiquitination"/>
    <property type="evidence" value="ECO:0007669"/>
    <property type="project" value="TreeGrafter"/>
</dbReference>
<sequence length="732" mass="80642">MGQASSFQNRRQENILERTETANATHTGHHHNTTIADTLSSSVDNTEQNDTEGLSSNGNASRASRFRRHLTAFSRLGGLSPNRHHTSSSVSRIPYSIGNRRRSMFGSSIPRRNTVFELPQTHFSISSNQLTTTEYLDLHTLNRGDYTFTVRDLPLVDMSGIENYIPERPVSESSVNNDHQLFRGIIRRSQRNTLSRNTRRALEISGRIRTNNDAIMQHSFNGSGLNAISLRPGEDQAAVLSRLLSVAAAATAASLVGNNEQAIAEAQDIAMSQNPTNDRDSHVVDGSFEGFLRALQNGRLAAALRNGGSENGGGIPNENEENSSIQPLNFFRMFRFGNSQGSTQEGEDDPQNPRLVPIIIVGIRSVPPRDITSPGTQHTSPFFDTLANLSVNMPLNYETSYQRDTEEREANEQGVFSSNSPIHSISMSERPISSSMNIVDENLSNNEGIVNNLEPSRPSSISASIFQNLGSTDQISRYDTNIHSSMPSGESSIQHHNSFHIGSSFTQRHSNLNEHVSENANLNNNNTSELNINSIERVDNNNASRINSNINGTSRNDNSRSDRSSTTRSGSSNIDNRHNSTRSWIIYVLGGSYPEDHPILTTPSLFTDSPTYEDMLLLSSLIGPAKSPVATKDEIESAGGLHVLSVNSSSADIYLEERCVICLNNYEIGEECRQLNKCKHFFHKACIDEWLMTGRNTCPTCRAEGVNSRKNKSPTSNITSEQSSTNIPMTGV</sequence>
<comment type="caution">
    <text evidence="7">The sequence shown here is derived from an EMBL/GenBank/DDBJ whole genome shotgun (WGS) entry which is preliminary data.</text>
</comment>
<evidence type="ECO:0000256" key="1">
    <source>
        <dbReference type="ARBA" id="ARBA00022723"/>
    </source>
</evidence>
<dbReference type="eggNOG" id="KOG0800">
    <property type="taxonomic scope" value="Eukaryota"/>
</dbReference>
<evidence type="ECO:0000313" key="8">
    <source>
        <dbReference type="Proteomes" id="UP000011958"/>
    </source>
</evidence>
<keyword evidence="1" id="KW-0479">Metal-binding</keyword>
<dbReference type="SMART" id="SM00184">
    <property type="entry name" value="RING"/>
    <property type="match status" value="1"/>
</dbReference>
<evidence type="ECO:0000256" key="2">
    <source>
        <dbReference type="ARBA" id="ARBA00022771"/>
    </source>
</evidence>
<dbReference type="CDD" id="cd16461">
    <property type="entry name" value="RING-H2_EL5-like"/>
    <property type="match status" value="1"/>
</dbReference>
<keyword evidence="8" id="KW-1185">Reference proteome</keyword>
<accession>M7NRB1</accession>
<evidence type="ECO:0000256" key="5">
    <source>
        <dbReference type="SAM" id="MobiDB-lite"/>
    </source>
</evidence>
<feature type="region of interest" description="Disordered" evidence="5">
    <location>
        <begin position="22"/>
        <end position="63"/>
    </location>
</feature>
<dbReference type="EMBL" id="AFWA02000009">
    <property type="protein sequence ID" value="EMR09777.1"/>
    <property type="molecule type" value="Genomic_DNA"/>
</dbReference>
<evidence type="ECO:0000259" key="6">
    <source>
        <dbReference type="PROSITE" id="PS50089"/>
    </source>
</evidence>
<dbReference type="VEuPathDB" id="FungiDB:PNEG_01961"/>
<proteinExistence type="predicted"/>
<evidence type="ECO:0000313" key="7">
    <source>
        <dbReference type="EMBL" id="EMR09777.1"/>
    </source>
</evidence>
<feature type="region of interest" description="Disordered" evidence="5">
    <location>
        <begin position="543"/>
        <end position="575"/>
    </location>
</feature>
<organism evidence="7 8">
    <name type="scientific">Pneumocystis murina (strain B123)</name>
    <name type="common">Mouse pneumocystis pneumonia agent</name>
    <name type="synonym">Pneumocystis carinii f. sp. muris</name>
    <dbReference type="NCBI Taxonomy" id="1069680"/>
    <lineage>
        <taxon>Eukaryota</taxon>
        <taxon>Fungi</taxon>
        <taxon>Dikarya</taxon>
        <taxon>Ascomycota</taxon>
        <taxon>Taphrinomycotina</taxon>
        <taxon>Pneumocystomycetes</taxon>
        <taxon>Pneumocystaceae</taxon>
        <taxon>Pneumocystis</taxon>
    </lineage>
</organism>
<feature type="compositionally biased region" description="Polar residues" evidence="5">
    <location>
        <begin position="35"/>
        <end position="62"/>
    </location>
</feature>
<gene>
    <name evidence="7" type="ORF">PNEG_01961</name>
</gene>
<dbReference type="HOGENOM" id="CLU_378604_0_0_1"/>
<feature type="compositionally biased region" description="Low complexity" evidence="5">
    <location>
        <begin position="543"/>
        <end position="556"/>
    </location>
</feature>
<dbReference type="PANTHER" id="PTHR45969">
    <property type="entry name" value="RING ZINC FINGER PROTEIN-RELATED"/>
    <property type="match status" value="1"/>
</dbReference>
<reference evidence="8" key="1">
    <citation type="journal article" date="2016" name="Nat. Commun.">
        <title>Genome analysis of three Pneumocystis species reveals adaptation mechanisms to life exclusively in mammalian hosts.</title>
        <authorList>
            <person name="Ma L."/>
            <person name="Chen Z."/>
            <person name="Huang D.W."/>
            <person name="Kutty G."/>
            <person name="Ishihara M."/>
            <person name="Wang H."/>
            <person name="Abouelleil A."/>
            <person name="Bishop L."/>
            <person name="Davey E."/>
            <person name="Deng R."/>
            <person name="Deng X."/>
            <person name="Fan L."/>
            <person name="Fantoni G."/>
            <person name="Fitzgerald M."/>
            <person name="Gogineni E."/>
            <person name="Goldberg J.M."/>
            <person name="Handley G."/>
            <person name="Hu X."/>
            <person name="Huber C."/>
            <person name="Jiao X."/>
            <person name="Jones K."/>
            <person name="Levin J.Z."/>
            <person name="Liu Y."/>
            <person name="Macdonald P."/>
            <person name="Melnikov A."/>
            <person name="Raley C."/>
            <person name="Sassi M."/>
            <person name="Sherman B.T."/>
            <person name="Song X."/>
            <person name="Sykes S."/>
            <person name="Tran B."/>
            <person name="Walsh L."/>
            <person name="Xia Y."/>
            <person name="Yang J."/>
            <person name="Young S."/>
            <person name="Zeng Q."/>
            <person name="Zheng X."/>
            <person name="Stephens R."/>
            <person name="Nusbaum C."/>
            <person name="Birren B.W."/>
            <person name="Azadi P."/>
            <person name="Lempicki R.A."/>
            <person name="Cuomo C.A."/>
            <person name="Kovacs J.A."/>
        </authorList>
    </citation>
    <scope>NUCLEOTIDE SEQUENCE [LARGE SCALE GENOMIC DNA]</scope>
    <source>
        <strain evidence="8">B123</strain>
    </source>
</reference>
<dbReference type="AlphaFoldDB" id="M7NRB1"/>
<dbReference type="Proteomes" id="UP000011958">
    <property type="component" value="Unassembled WGS sequence"/>
</dbReference>
<protein>
    <recommendedName>
        <fullName evidence="6">RING-type domain-containing protein</fullName>
    </recommendedName>
</protein>
<evidence type="ECO:0000256" key="4">
    <source>
        <dbReference type="PROSITE-ProRule" id="PRU00175"/>
    </source>
</evidence>
<dbReference type="InterPro" id="IPR001841">
    <property type="entry name" value="Znf_RING"/>
</dbReference>
<dbReference type="InterPro" id="IPR013083">
    <property type="entry name" value="Znf_RING/FYVE/PHD"/>
</dbReference>
<feature type="compositionally biased region" description="Polar residues" evidence="5">
    <location>
        <begin position="713"/>
        <end position="732"/>
    </location>
</feature>
<dbReference type="Pfam" id="PF13639">
    <property type="entry name" value="zf-RING_2"/>
    <property type="match status" value="1"/>
</dbReference>
<dbReference type="GeneID" id="19895655"/>
<dbReference type="OrthoDB" id="8062037at2759"/>
<evidence type="ECO:0000256" key="3">
    <source>
        <dbReference type="ARBA" id="ARBA00022833"/>
    </source>
</evidence>
<keyword evidence="3" id="KW-0862">Zinc</keyword>
<feature type="region of interest" description="Disordered" evidence="5">
    <location>
        <begin position="76"/>
        <end position="95"/>
    </location>
</feature>
<dbReference type="PANTHER" id="PTHR45969:SF69">
    <property type="entry name" value="FINGER DOMAIN PROTEIN, PUTATIVE (AFU_ORTHOLOGUE AFUA_3G12190)-RELATED"/>
    <property type="match status" value="1"/>
</dbReference>
<dbReference type="Gene3D" id="3.30.40.10">
    <property type="entry name" value="Zinc/RING finger domain, C3HC4 (zinc finger)"/>
    <property type="match status" value="1"/>
</dbReference>
<keyword evidence="2 4" id="KW-0863">Zinc-finger</keyword>
<feature type="region of interest" description="Disordered" evidence="5">
    <location>
        <begin position="703"/>
        <end position="732"/>
    </location>
</feature>
<dbReference type="PROSITE" id="PS50089">
    <property type="entry name" value="ZF_RING_2"/>
    <property type="match status" value="1"/>
</dbReference>
<name>M7NRB1_PNEMU</name>
<dbReference type="RefSeq" id="XP_007873938.1">
    <property type="nucleotide sequence ID" value="XM_007875747.1"/>
</dbReference>
<dbReference type="STRING" id="1069680.M7NRB1"/>
<feature type="domain" description="RING-type" evidence="6">
    <location>
        <begin position="659"/>
        <end position="702"/>
    </location>
</feature>
<dbReference type="SUPFAM" id="SSF57850">
    <property type="entry name" value="RING/U-box"/>
    <property type="match status" value="1"/>
</dbReference>
<dbReference type="GO" id="GO:0061630">
    <property type="term" value="F:ubiquitin protein ligase activity"/>
    <property type="evidence" value="ECO:0007669"/>
    <property type="project" value="TreeGrafter"/>
</dbReference>
<dbReference type="GO" id="GO:0008270">
    <property type="term" value="F:zinc ion binding"/>
    <property type="evidence" value="ECO:0007669"/>
    <property type="project" value="UniProtKB-KW"/>
</dbReference>